<evidence type="ECO:0000313" key="1">
    <source>
        <dbReference type="EMBL" id="CAF9935456.1"/>
    </source>
</evidence>
<evidence type="ECO:0008006" key="3">
    <source>
        <dbReference type="Google" id="ProtNLM"/>
    </source>
</evidence>
<dbReference type="Proteomes" id="UP000664534">
    <property type="component" value="Unassembled WGS sequence"/>
</dbReference>
<accession>A0A8H3G023</accession>
<keyword evidence="2" id="KW-1185">Reference proteome</keyword>
<sequence>MAPSLTSIPNELQVAVFGNTGDLDDSLHLSQTCSSLRAIFSHHQKAIKRQIIAYRREGNSLPDKDRPDPAVFENCLNSDARRDLMSDDEIDDIAKRWRRLKLLQRLYLDPRLSEEFEAWRSAFVSDLSAGARAEILKPGINTSSNAASMHEQSQRYGPDFKGRFYKSLCLNTIAVASLQLAKTCREVPRDGPELGVNEDISDAILYLWTRSRVFVNGSGKDLHVCTKADNLEVFDFLYMFLLPKLVHSLEWNMDIGFYDDMEGLSASKQEWLGLLEDCRRCIRPSDLIDLIQHETWTSPYPHDKYMYLNQRGMFDYGESGNVDWYNFLNRADILDGLLPMSDLRLKSTTTKSLSWWNPQTTESPSWWDRLRRVVGSPFGEGFEDKYEAEVGKLLEQRD</sequence>
<name>A0A8H3G023_9LECA</name>
<dbReference type="AlphaFoldDB" id="A0A8H3G023"/>
<evidence type="ECO:0000313" key="2">
    <source>
        <dbReference type="Proteomes" id="UP000664534"/>
    </source>
</evidence>
<reference evidence="1" key="1">
    <citation type="submission" date="2021-03" db="EMBL/GenBank/DDBJ databases">
        <authorList>
            <person name="Tagirdzhanova G."/>
        </authorList>
    </citation>
    <scope>NUCLEOTIDE SEQUENCE</scope>
</reference>
<dbReference type="OrthoDB" id="5384804at2759"/>
<gene>
    <name evidence="1" type="ORF">IMSHALPRED_010233</name>
</gene>
<comment type="caution">
    <text evidence="1">The sequence shown here is derived from an EMBL/GenBank/DDBJ whole genome shotgun (WGS) entry which is preliminary data.</text>
</comment>
<organism evidence="1 2">
    <name type="scientific">Imshaugia aleurites</name>
    <dbReference type="NCBI Taxonomy" id="172621"/>
    <lineage>
        <taxon>Eukaryota</taxon>
        <taxon>Fungi</taxon>
        <taxon>Dikarya</taxon>
        <taxon>Ascomycota</taxon>
        <taxon>Pezizomycotina</taxon>
        <taxon>Lecanoromycetes</taxon>
        <taxon>OSLEUM clade</taxon>
        <taxon>Lecanoromycetidae</taxon>
        <taxon>Lecanorales</taxon>
        <taxon>Lecanorineae</taxon>
        <taxon>Parmeliaceae</taxon>
        <taxon>Imshaugia</taxon>
    </lineage>
</organism>
<proteinExistence type="predicted"/>
<dbReference type="EMBL" id="CAJPDT010000084">
    <property type="protein sequence ID" value="CAF9935456.1"/>
    <property type="molecule type" value="Genomic_DNA"/>
</dbReference>
<protein>
    <recommendedName>
        <fullName evidence="3">F-box domain-containing protein</fullName>
    </recommendedName>
</protein>